<organism evidence="2 3">
    <name type="scientific">Dothidotthia symphoricarpi CBS 119687</name>
    <dbReference type="NCBI Taxonomy" id="1392245"/>
    <lineage>
        <taxon>Eukaryota</taxon>
        <taxon>Fungi</taxon>
        <taxon>Dikarya</taxon>
        <taxon>Ascomycota</taxon>
        <taxon>Pezizomycotina</taxon>
        <taxon>Dothideomycetes</taxon>
        <taxon>Pleosporomycetidae</taxon>
        <taxon>Pleosporales</taxon>
        <taxon>Dothidotthiaceae</taxon>
        <taxon>Dothidotthia</taxon>
    </lineage>
</organism>
<evidence type="ECO:0000313" key="2">
    <source>
        <dbReference type="EMBL" id="KAF2130986.1"/>
    </source>
</evidence>
<proteinExistence type="predicted"/>
<evidence type="ECO:0000313" key="3">
    <source>
        <dbReference type="Proteomes" id="UP000799771"/>
    </source>
</evidence>
<dbReference type="AlphaFoldDB" id="A0A6A6AHF6"/>
<feature type="compositionally biased region" description="Low complexity" evidence="1">
    <location>
        <begin position="12"/>
        <end position="23"/>
    </location>
</feature>
<dbReference type="Proteomes" id="UP000799771">
    <property type="component" value="Unassembled WGS sequence"/>
</dbReference>
<sequence>MPNCTSREVTNSSIPAASISATSQETSSIEETPSPILITPTGHKEESSLESSPVTLRLAGHTTLVHSPFTPIVNASSTTAVNISTPHIEPCTGCVIQAYPITRFYDKNDGKPQQPWTSIIITETVIVEYITWMVGTSVDTVVSETRTLNQTTTVTGSRNQTITYSTPMFTITPTRGVYLT</sequence>
<accession>A0A6A6AHF6</accession>
<dbReference type="RefSeq" id="XP_033525373.1">
    <property type="nucleotide sequence ID" value="XM_033664870.1"/>
</dbReference>
<name>A0A6A6AHF6_9PLEO</name>
<feature type="region of interest" description="Disordered" evidence="1">
    <location>
        <begin position="1"/>
        <end position="50"/>
    </location>
</feature>
<dbReference type="EMBL" id="ML977503">
    <property type="protein sequence ID" value="KAF2130986.1"/>
    <property type="molecule type" value="Genomic_DNA"/>
</dbReference>
<feature type="compositionally biased region" description="Polar residues" evidence="1">
    <location>
        <begin position="1"/>
        <end position="11"/>
    </location>
</feature>
<dbReference type="GeneID" id="54405302"/>
<keyword evidence="3" id="KW-1185">Reference proteome</keyword>
<reference evidence="2" key="1">
    <citation type="journal article" date="2020" name="Stud. Mycol.">
        <title>101 Dothideomycetes genomes: a test case for predicting lifestyles and emergence of pathogens.</title>
        <authorList>
            <person name="Haridas S."/>
            <person name="Albert R."/>
            <person name="Binder M."/>
            <person name="Bloem J."/>
            <person name="Labutti K."/>
            <person name="Salamov A."/>
            <person name="Andreopoulos B."/>
            <person name="Baker S."/>
            <person name="Barry K."/>
            <person name="Bills G."/>
            <person name="Bluhm B."/>
            <person name="Cannon C."/>
            <person name="Castanera R."/>
            <person name="Culley D."/>
            <person name="Daum C."/>
            <person name="Ezra D."/>
            <person name="Gonzalez J."/>
            <person name="Henrissat B."/>
            <person name="Kuo A."/>
            <person name="Liang C."/>
            <person name="Lipzen A."/>
            <person name="Lutzoni F."/>
            <person name="Magnuson J."/>
            <person name="Mondo S."/>
            <person name="Nolan M."/>
            <person name="Ohm R."/>
            <person name="Pangilinan J."/>
            <person name="Park H.-J."/>
            <person name="Ramirez L."/>
            <person name="Alfaro M."/>
            <person name="Sun H."/>
            <person name="Tritt A."/>
            <person name="Yoshinaga Y."/>
            <person name="Zwiers L.-H."/>
            <person name="Turgeon B."/>
            <person name="Goodwin S."/>
            <person name="Spatafora J."/>
            <person name="Crous P."/>
            <person name="Grigoriev I."/>
        </authorList>
    </citation>
    <scope>NUCLEOTIDE SEQUENCE</scope>
    <source>
        <strain evidence="2">CBS 119687</strain>
    </source>
</reference>
<gene>
    <name evidence="2" type="ORF">P153DRAFT_313179</name>
</gene>
<protein>
    <submittedName>
        <fullName evidence="2">Uncharacterized protein</fullName>
    </submittedName>
</protein>
<dbReference type="OrthoDB" id="3944128at2759"/>
<feature type="non-terminal residue" evidence="2">
    <location>
        <position position="180"/>
    </location>
</feature>
<evidence type="ECO:0000256" key="1">
    <source>
        <dbReference type="SAM" id="MobiDB-lite"/>
    </source>
</evidence>